<feature type="compositionally biased region" description="Polar residues" evidence="1">
    <location>
        <begin position="75"/>
        <end position="92"/>
    </location>
</feature>
<feature type="compositionally biased region" description="Low complexity" evidence="1">
    <location>
        <begin position="134"/>
        <end position="146"/>
    </location>
</feature>
<name>A0A6J8CI87_MYTCO</name>
<dbReference type="AlphaFoldDB" id="A0A6J8CI87"/>
<gene>
    <name evidence="2" type="ORF">MCOR_29903</name>
</gene>
<evidence type="ECO:0000313" key="3">
    <source>
        <dbReference type="Proteomes" id="UP000507470"/>
    </source>
</evidence>
<evidence type="ECO:0000256" key="1">
    <source>
        <dbReference type="SAM" id="MobiDB-lite"/>
    </source>
</evidence>
<dbReference type="EMBL" id="CACVKT020005447">
    <property type="protein sequence ID" value="CAC5395216.1"/>
    <property type="molecule type" value="Genomic_DNA"/>
</dbReference>
<evidence type="ECO:0000313" key="2">
    <source>
        <dbReference type="EMBL" id="CAC5395216.1"/>
    </source>
</evidence>
<dbReference type="Proteomes" id="UP000507470">
    <property type="component" value="Unassembled WGS sequence"/>
</dbReference>
<protein>
    <submittedName>
        <fullName evidence="2">Uncharacterized protein</fullName>
    </submittedName>
</protein>
<feature type="region of interest" description="Disordered" evidence="1">
    <location>
        <begin position="52"/>
        <end position="157"/>
    </location>
</feature>
<feature type="compositionally biased region" description="Basic and acidic residues" evidence="1">
    <location>
        <begin position="147"/>
        <end position="157"/>
    </location>
</feature>
<reference evidence="2 3" key="1">
    <citation type="submission" date="2020-06" db="EMBL/GenBank/DDBJ databases">
        <authorList>
            <person name="Li R."/>
            <person name="Bekaert M."/>
        </authorList>
    </citation>
    <scope>NUCLEOTIDE SEQUENCE [LARGE SCALE GENOMIC DNA]</scope>
    <source>
        <strain evidence="3">wild</strain>
    </source>
</reference>
<feature type="compositionally biased region" description="Basic and acidic residues" evidence="1">
    <location>
        <begin position="52"/>
        <end position="61"/>
    </location>
</feature>
<dbReference type="OrthoDB" id="10647228at2759"/>
<feature type="compositionally biased region" description="Low complexity" evidence="1">
    <location>
        <begin position="93"/>
        <end position="117"/>
    </location>
</feature>
<proteinExistence type="predicted"/>
<feature type="compositionally biased region" description="Polar residues" evidence="1">
    <location>
        <begin position="118"/>
        <end position="133"/>
    </location>
</feature>
<accession>A0A6J8CI87</accession>
<keyword evidence="3" id="KW-1185">Reference proteome</keyword>
<sequence length="354" mass="39458">MPRSHIHGSPRRFHYGLNLTDDPGNAVSVVRYRFDTDAKRCDYGLCPKFREKQPERIHDSQDSDEEEEYGEDKLSSPSPALSTATGDTDTSPALSTATGDTDTSAALSTATGDTDTSPALSTATGDTDTSPALSTATGDTDTSAAAMEKKKTSREESTAFFQRLEHIQQSSQMQNLFDQMSVRTDARVAERQIDDFLWSEFLAESLQLVNTFKARSKRVQPATVQPVQQERADYGAARRLQTLNYSSYPGGYLPIWQQQYQVYQPPPRAMLPPPPATLAWACHIQPHCQRQQHRQRSQLHPVWTLLVLRTALSRLRIQTYNVSTGGQTDSLRELMKFSGIPTIDASCDSDIHEV</sequence>
<organism evidence="2 3">
    <name type="scientific">Mytilus coruscus</name>
    <name type="common">Sea mussel</name>
    <dbReference type="NCBI Taxonomy" id="42192"/>
    <lineage>
        <taxon>Eukaryota</taxon>
        <taxon>Metazoa</taxon>
        <taxon>Spiralia</taxon>
        <taxon>Lophotrochozoa</taxon>
        <taxon>Mollusca</taxon>
        <taxon>Bivalvia</taxon>
        <taxon>Autobranchia</taxon>
        <taxon>Pteriomorphia</taxon>
        <taxon>Mytilida</taxon>
        <taxon>Mytiloidea</taxon>
        <taxon>Mytilidae</taxon>
        <taxon>Mytilinae</taxon>
        <taxon>Mytilus</taxon>
    </lineage>
</organism>